<dbReference type="PANTHER" id="PTHR33164:SF43">
    <property type="entry name" value="HTH-TYPE TRANSCRIPTIONAL REPRESSOR YETL"/>
    <property type="match status" value="1"/>
</dbReference>
<dbReference type="InterPro" id="IPR036390">
    <property type="entry name" value="WH_DNA-bd_sf"/>
</dbReference>
<dbReference type="InterPro" id="IPR039422">
    <property type="entry name" value="MarR/SlyA-like"/>
</dbReference>
<dbReference type="RefSeq" id="WP_345080810.1">
    <property type="nucleotide sequence ID" value="NZ_BAABFA010000010.1"/>
</dbReference>
<dbReference type="Pfam" id="PF01047">
    <property type="entry name" value="MarR"/>
    <property type="match status" value="1"/>
</dbReference>
<keyword evidence="3" id="KW-1185">Reference proteome</keyword>
<dbReference type="InterPro" id="IPR000835">
    <property type="entry name" value="HTH_MarR-typ"/>
</dbReference>
<protein>
    <submittedName>
        <fullName evidence="2">MarR family transcriptional regulator</fullName>
    </submittedName>
</protein>
<evidence type="ECO:0000313" key="3">
    <source>
        <dbReference type="Proteomes" id="UP001500067"/>
    </source>
</evidence>
<sequence>MRLEEAIRSNNFSDERHRATVNLVYSAYWMKDILSSALKEYGLTMEQHNVLRILKGSHPKDLCVKDIASRIVEKSSNVPRIIDRLVAKKLVRRYQSKEDKRETLVGLTEKGIETIQLARKVVDEVTHRTVNLNEKEAATLNALLEKMREGADDAGK</sequence>
<dbReference type="EMBL" id="BAABFA010000010">
    <property type="protein sequence ID" value="GAA4464346.1"/>
    <property type="molecule type" value="Genomic_DNA"/>
</dbReference>
<comment type="caution">
    <text evidence="2">The sequence shown here is derived from an EMBL/GenBank/DDBJ whole genome shotgun (WGS) entry which is preliminary data.</text>
</comment>
<dbReference type="Proteomes" id="UP001500067">
    <property type="component" value="Unassembled WGS sequence"/>
</dbReference>
<dbReference type="SUPFAM" id="SSF46785">
    <property type="entry name" value="Winged helix' DNA-binding domain"/>
    <property type="match status" value="1"/>
</dbReference>
<dbReference type="PRINTS" id="PR00598">
    <property type="entry name" value="HTHMARR"/>
</dbReference>
<proteinExistence type="predicted"/>
<feature type="domain" description="HTH marR-type" evidence="1">
    <location>
        <begin position="1"/>
        <end position="149"/>
    </location>
</feature>
<dbReference type="SMART" id="SM00347">
    <property type="entry name" value="HTH_MARR"/>
    <property type="match status" value="1"/>
</dbReference>
<evidence type="ECO:0000259" key="1">
    <source>
        <dbReference type="PROSITE" id="PS50995"/>
    </source>
</evidence>
<reference evidence="3" key="1">
    <citation type="journal article" date="2019" name="Int. J. Syst. Evol. Microbiol.">
        <title>The Global Catalogue of Microorganisms (GCM) 10K type strain sequencing project: providing services to taxonomists for standard genome sequencing and annotation.</title>
        <authorList>
            <consortium name="The Broad Institute Genomics Platform"/>
            <consortium name="The Broad Institute Genome Sequencing Center for Infectious Disease"/>
            <person name="Wu L."/>
            <person name="Ma J."/>
        </authorList>
    </citation>
    <scope>NUCLEOTIDE SEQUENCE [LARGE SCALE GENOMIC DNA]</scope>
    <source>
        <strain evidence="3">JCM 32105</strain>
    </source>
</reference>
<name>A0ABP8NB13_9BACT</name>
<dbReference type="PROSITE" id="PS50995">
    <property type="entry name" value="HTH_MARR_2"/>
    <property type="match status" value="1"/>
</dbReference>
<dbReference type="Gene3D" id="1.10.10.10">
    <property type="entry name" value="Winged helix-like DNA-binding domain superfamily/Winged helix DNA-binding domain"/>
    <property type="match status" value="1"/>
</dbReference>
<accession>A0ABP8NB13</accession>
<organism evidence="2 3">
    <name type="scientific">Nemorincola caseinilytica</name>
    <dbReference type="NCBI Taxonomy" id="2054315"/>
    <lineage>
        <taxon>Bacteria</taxon>
        <taxon>Pseudomonadati</taxon>
        <taxon>Bacteroidota</taxon>
        <taxon>Chitinophagia</taxon>
        <taxon>Chitinophagales</taxon>
        <taxon>Chitinophagaceae</taxon>
        <taxon>Nemorincola</taxon>
    </lineage>
</organism>
<dbReference type="InterPro" id="IPR036388">
    <property type="entry name" value="WH-like_DNA-bd_sf"/>
</dbReference>
<gene>
    <name evidence="2" type="ORF">GCM10023093_14480</name>
</gene>
<dbReference type="PANTHER" id="PTHR33164">
    <property type="entry name" value="TRANSCRIPTIONAL REGULATOR, MARR FAMILY"/>
    <property type="match status" value="1"/>
</dbReference>
<evidence type="ECO:0000313" key="2">
    <source>
        <dbReference type="EMBL" id="GAA4464346.1"/>
    </source>
</evidence>